<gene>
    <name evidence="6" type="ORF">SCHPADRAFT_835853</name>
</gene>
<dbReference type="GO" id="GO:0005524">
    <property type="term" value="F:ATP binding"/>
    <property type="evidence" value="ECO:0007669"/>
    <property type="project" value="UniProtKB-KW"/>
</dbReference>
<dbReference type="AlphaFoldDB" id="A0A0H2R864"/>
<keyword evidence="1" id="KW-0808">Transferase</keyword>
<evidence type="ECO:0000256" key="2">
    <source>
        <dbReference type="ARBA" id="ARBA00022741"/>
    </source>
</evidence>
<accession>A0A0H2R864</accession>
<dbReference type="GO" id="GO:0004674">
    <property type="term" value="F:protein serine/threonine kinase activity"/>
    <property type="evidence" value="ECO:0007669"/>
    <property type="project" value="TreeGrafter"/>
</dbReference>
<dbReference type="STRING" id="27342.A0A0H2R864"/>
<organism evidence="6 7">
    <name type="scientific">Schizopora paradoxa</name>
    <dbReference type="NCBI Taxonomy" id="27342"/>
    <lineage>
        <taxon>Eukaryota</taxon>
        <taxon>Fungi</taxon>
        <taxon>Dikarya</taxon>
        <taxon>Basidiomycota</taxon>
        <taxon>Agaricomycotina</taxon>
        <taxon>Agaricomycetes</taxon>
        <taxon>Hymenochaetales</taxon>
        <taxon>Schizoporaceae</taxon>
        <taxon>Schizopora</taxon>
    </lineage>
</organism>
<protein>
    <submittedName>
        <fullName evidence="6">Kinase-like protein</fullName>
    </submittedName>
</protein>
<dbReference type="PROSITE" id="PS00108">
    <property type="entry name" value="PROTEIN_KINASE_ST"/>
    <property type="match status" value="1"/>
</dbReference>
<evidence type="ECO:0000313" key="7">
    <source>
        <dbReference type="Proteomes" id="UP000053477"/>
    </source>
</evidence>
<keyword evidence="7" id="KW-1185">Reference proteome</keyword>
<feature type="domain" description="Protein kinase" evidence="5">
    <location>
        <begin position="1"/>
        <end position="239"/>
    </location>
</feature>
<evidence type="ECO:0000256" key="1">
    <source>
        <dbReference type="ARBA" id="ARBA00022679"/>
    </source>
</evidence>
<dbReference type="InParanoid" id="A0A0H2R864"/>
<evidence type="ECO:0000256" key="4">
    <source>
        <dbReference type="ARBA" id="ARBA00022840"/>
    </source>
</evidence>
<dbReference type="SUPFAM" id="SSF56112">
    <property type="entry name" value="Protein kinase-like (PK-like)"/>
    <property type="match status" value="1"/>
</dbReference>
<dbReference type="InterPro" id="IPR011009">
    <property type="entry name" value="Kinase-like_dom_sf"/>
</dbReference>
<proteinExistence type="predicted"/>
<dbReference type="EMBL" id="KQ086109">
    <property type="protein sequence ID" value="KLO08015.1"/>
    <property type="molecule type" value="Genomic_DNA"/>
</dbReference>
<sequence length="239" mass="27431">MIIKNFARELRVWAFVSHSNVVTLLGYVREAKTYCILSEWMEDGSLNSKLKRQPMPFTVFQCLGIAQGMCYLHKKNIVHADLKTYNVLLTRSGQPLLADFGISTMADSIYSKGFYTTNTSRGSIRWLPYEYYHIPNSEKFRFTTKSDVWAFGMTILELLTGNVPYAHIKDDGPVAAATMKEDSLPISEFKLVELLASGKPQKDMWQLCQACWIKKPNDRPSMQQVLSVIIWYKYHHGLV</sequence>
<dbReference type="Proteomes" id="UP000053477">
    <property type="component" value="Unassembled WGS sequence"/>
</dbReference>
<dbReference type="SMART" id="SM00220">
    <property type="entry name" value="S_TKc"/>
    <property type="match status" value="1"/>
</dbReference>
<dbReference type="Gene3D" id="1.10.510.10">
    <property type="entry name" value="Transferase(Phosphotransferase) domain 1"/>
    <property type="match status" value="1"/>
</dbReference>
<dbReference type="PANTHER" id="PTHR44329:SF288">
    <property type="entry name" value="MITOGEN-ACTIVATED PROTEIN KINASE KINASE KINASE 20"/>
    <property type="match status" value="1"/>
</dbReference>
<dbReference type="PROSITE" id="PS50011">
    <property type="entry name" value="PROTEIN_KINASE_DOM"/>
    <property type="match status" value="1"/>
</dbReference>
<evidence type="ECO:0000259" key="5">
    <source>
        <dbReference type="PROSITE" id="PS50011"/>
    </source>
</evidence>
<dbReference type="PIRSF" id="PIRSF000654">
    <property type="entry name" value="Integrin-linked_kinase"/>
    <property type="match status" value="1"/>
</dbReference>
<reference evidence="6 7" key="1">
    <citation type="submission" date="2015-04" db="EMBL/GenBank/DDBJ databases">
        <title>Complete genome sequence of Schizopora paradoxa KUC8140, a cosmopolitan wood degrader in East Asia.</title>
        <authorList>
            <consortium name="DOE Joint Genome Institute"/>
            <person name="Min B."/>
            <person name="Park H."/>
            <person name="Jang Y."/>
            <person name="Kim J.-J."/>
            <person name="Kim K.H."/>
            <person name="Pangilinan J."/>
            <person name="Lipzen A."/>
            <person name="Riley R."/>
            <person name="Grigoriev I.V."/>
            <person name="Spatafora J.W."/>
            <person name="Choi I.-G."/>
        </authorList>
    </citation>
    <scope>NUCLEOTIDE SEQUENCE [LARGE SCALE GENOMIC DNA]</scope>
    <source>
        <strain evidence="6 7">KUC8140</strain>
    </source>
</reference>
<evidence type="ECO:0000256" key="3">
    <source>
        <dbReference type="ARBA" id="ARBA00022777"/>
    </source>
</evidence>
<dbReference type="Pfam" id="PF07714">
    <property type="entry name" value="PK_Tyr_Ser-Thr"/>
    <property type="match status" value="1"/>
</dbReference>
<dbReference type="InterPro" id="IPR051681">
    <property type="entry name" value="Ser/Thr_Kinases-Pseudokinases"/>
</dbReference>
<dbReference type="OrthoDB" id="346907at2759"/>
<dbReference type="InterPro" id="IPR001245">
    <property type="entry name" value="Ser-Thr/Tyr_kinase_cat_dom"/>
</dbReference>
<dbReference type="InterPro" id="IPR000719">
    <property type="entry name" value="Prot_kinase_dom"/>
</dbReference>
<keyword evidence="3 6" id="KW-0418">Kinase</keyword>
<dbReference type="InterPro" id="IPR008271">
    <property type="entry name" value="Ser/Thr_kinase_AS"/>
</dbReference>
<keyword evidence="2" id="KW-0547">Nucleotide-binding</keyword>
<keyword evidence="4" id="KW-0067">ATP-binding</keyword>
<evidence type="ECO:0000313" key="6">
    <source>
        <dbReference type="EMBL" id="KLO08015.1"/>
    </source>
</evidence>
<dbReference type="PANTHER" id="PTHR44329">
    <property type="entry name" value="SERINE/THREONINE-PROTEIN KINASE TNNI3K-RELATED"/>
    <property type="match status" value="1"/>
</dbReference>
<name>A0A0H2R864_9AGAM</name>